<dbReference type="AlphaFoldDB" id="A0A0N4U7U7"/>
<comment type="catalytic activity">
    <reaction evidence="5">
        <text>N-terminal glycyl-[protein] + tetradecanoyl-CoA = N-tetradecanoylglycyl-[protein] + CoA + H(+)</text>
        <dbReference type="Rhea" id="RHEA:15521"/>
        <dbReference type="Rhea" id="RHEA-COMP:12666"/>
        <dbReference type="Rhea" id="RHEA-COMP:12667"/>
        <dbReference type="ChEBI" id="CHEBI:15378"/>
        <dbReference type="ChEBI" id="CHEBI:57287"/>
        <dbReference type="ChEBI" id="CHEBI:57385"/>
        <dbReference type="ChEBI" id="CHEBI:64723"/>
        <dbReference type="ChEBI" id="CHEBI:133050"/>
        <dbReference type="EC" id="2.3.1.97"/>
    </reaction>
</comment>
<dbReference type="InterPro" id="IPR016181">
    <property type="entry name" value="Acyl_CoA_acyltransferase"/>
</dbReference>
<protein>
    <recommendedName>
        <fullName evidence="2 5">Glycylpeptide N-tetradecanoyltransferase</fullName>
        <ecNumber evidence="2 5">2.3.1.97</ecNumber>
    </recommendedName>
</protein>
<evidence type="ECO:0000313" key="11">
    <source>
        <dbReference type="Proteomes" id="UP000274756"/>
    </source>
</evidence>
<gene>
    <name evidence="9" type="ORF">DME_LOCUS7237</name>
</gene>
<evidence type="ECO:0000259" key="8">
    <source>
        <dbReference type="Pfam" id="PF02799"/>
    </source>
</evidence>
<dbReference type="OrthoDB" id="60315at2759"/>
<dbReference type="PIRSF" id="PIRSF015892">
    <property type="entry name" value="N-myristl_transf"/>
    <property type="match status" value="1"/>
</dbReference>
<evidence type="ECO:0000256" key="4">
    <source>
        <dbReference type="ARBA" id="ARBA00023315"/>
    </source>
</evidence>
<evidence type="ECO:0000256" key="2">
    <source>
        <dbReference type="ARBA" id="ARBA00012923"/>
    </source>
</evidence>
<dbReference type="Pfam" id="PF02799">
    <property type="entry name" value="NMT_C"/>
    <property type="match status" value="1"/>
</dbReference>
<reference evidence="12" key="1">
    <citation type="submission" date="2017-02" db="UniProtKB">
        <authorList>
            <consortium name="WormBaseParasite"/>
        </authorList>
    </citation>
    <scope>IDENTIFICATION</scope>
</reference>
<dbReference type="SUPFAM" id="SSF55729">
    <property type="entry name" value="Acyl-CoA N-acyltransferases (Nat)"/>
    <property type="match status" value="2"/>
</dbReference>
<dbReference type="InterPro" id="IPR022677">
    <property type="entry name" value="NMT_C"/>
</dbReference>
<keyword evidence="4 5" id="KW-0012">Acyltransferase</keyword>
<dbReference type="STRING" id="318479.A0A0N4U7U7"/>
<reference evidence="9 11" key="2">
    <citation type="submission" date="2018-11" db="EMBL/GenBank/DDBJ databases">
        <authorList>
            <consortium name="Pathogen Informatics"/>
        </authorList>
    </citation>
    <scope>NUCLEOTIDE SEQUENCE [LARGE SCALE GENOMIC DNA]</scope>
</reference>
<evidence type="ECO:0000313" key="12">
    <source>
        <dbReference type="WBParaSite" id="DME_0000307801-mRNA-1"/>
    </source>
</evidence>
<dbReference type="GO" id="GO:0004379">
    <property type="term" value="F:glycylpeptide N-tetradecanoyltransferase activity"/>
    <property type="evidence" value="ECO:0007669"/>
    <property type="project" value="UniProtKB-EC"/>
</dbReference>
<dbReference type="Proteomes" id="UP000038040">
    <property type="component" value="Unplaced"/>
</dbReference>
<comment type="similarity">
    <text evidence="1 6">Belongs to the NMT family.</text>
</comment>
<dbReference type="Proteomes" id="UP000274756">
    <property type="component" value="Unassembled WGS sequence"/>
</dbReference>
<comment type="function">
    <text evidence="5">Adds a myristoyl group to the N-terminal glycine residue of certain cellular proteins.</text>
</comment>
<proteinExistence type="inferred from homology"/>
<evidence type="ECO:0000256" key="5">
    <source>
        <dbReference type="RuleBase" id="RU000586"/>
    </source>
</evidence>
<dbReference type="WBParaSite" id="DME_0000307801-mRNA-1">
    <property type="protein sequence ID" value="DME_0000307801-mRNA-1"/>
    <property type="gene ID" value="DME_0000307801"/>
</dbReference>
<evidence type="ECO:0000313" key="9">
    <source>
        <dbReference type="EMBL" id="VDN57264.1"/>
    </source>
</evidence>
<dbReference type="InterPro" id="IPR022676">
    <property type="entry name" value="NMT_N"/>
</dbReference>
<dbReference type="Gene3D" id="3.40.630.170">
    <property type="match status" value="1"/>
</dbReference>
<dbReference type="GO" id="GO:0005737">
    <property type="term" value="C:cytoplasm"/>
    <property type="evidence" value="ECO:0007669"/>
    <property type="project" value="TreeGrafter"/>
</dbReference>
<dbReference type="PANTHER" id="PTHR11377">
    <property type="entry name" value="N-MYRISTOYL TRANSFERASE"/>
    <property type="match status" value="1"/>
</dbReference>
<evidence type="ECO:0000259" key="7">
    <source>
        <dbReference type="Pfam" id="PF01233"/>
    </source>
</evidence>
<keyword evidence="11" id="KW-1185">Reference proteome</keyword>
<accession>A0A0N4U7U7</accession>
<dbReference type="InterPro" id="IPR022678">
    <property type="entry name" value="NMT_CS"/>
</dbReference>
<feature type="domain" description="Glycylpeptide N-tetradecanoyltransferase N-terminal" evidence="7">
    <location>
        <begin position="40"/>
        <end position="198"/>
    </location>
</feature>
<organism evidence="10 12">
    <name type="scientific">Dracunculus medinensis</name>
    <name type="common">Guinea worm</name>
    <dbReference type="NCBI Taxonomy" id="318479"/>
    <lineage>
        <taxon>Eukaryota</taxon>
        <taxon>Metazoa</taxon>
        <taxon>Ecdysozoa</taxon>
        <taxon>Nematoda</taxon>
        <taxon>Chromadorea</taxon>
        <taxon>Rhabditida</taxon>
        <taxon>Spirurina</taxon>
        <taxon>Dracunculoidea</taxon>
        <taxon>Dracunculidae</taxon>
        <taxon>Dracunculus</taxon>
    </lineage>
</organism>
<feature type="domain" description="Glycylpeptide N-tetradecanoyltransferase C-terminal" evidence="8">
    <location>
        <begin position="212"/>
        <end position="387"/>
    </location>
</feature>
<keyword evidence="3 5" id="KW-0808">Transferase</keyword>
<evidence type="ECO:0000256" key="6">
    <source>
        <dbReference type="RuleBase" id="RU004178"/>
    </source>
</evidence>
<dbReference type="EMBL" id="UYYG01001159">
    <property type="protein sequence ID" value="VDN57264.1"/>
    <property type="molecule type" value="Genomic_DNA"/>
</dbReference>
<dbReference type="PANTHER" id="PTHR11377:SF5">
    <property type="entry name" value="GLYCYLPEPTIDE N-TETRADECANOYLTRANSFERASE"/>
    <property type="match status" value="1"/>
</dbReference>
<evidence type="ECO:0000256" key="1">
    <source>
        <dbReference type="ARBA" id="ARBA00009469"/>
    </source>
</evidence>
<dbReference type="Pfam" id="PF01233">
    <property type="entry name" value="NMT"/>
    <property type="match status" value="1"/>
</dbReference>
<name>A0A0N4U7U7_DRAME</name>
<dbReference type="PROSITE" id="PS00975">
    <property type="entry name" value="NMT_1"/>
    <property type="match status" value="1"/>
</dbReference>
<dbReference type="PROSITE" id="PS00976">
    <property type="entry name" value="NMT_2"/>
    <property type="match status" value="1"/>
</dbReference>
<dbReference type="InterPro" id="IPR000903">
    <property type="entry name" value="NMT"/>
</dbReference>
<evidence type="ECO:0000313" key="10">
    <source>
        <dbReference type="Proteomes" id="UP000038040"/>
    </source>
</evidence>
<sequence>TSGNSAGCKDIIDAQNHQYVFWDTQPVPKIDEVVTENTFIEAAIDKTEVRAEPYSLPDLFYWSDVDILNIDELTELYNLLAENYVEDDDNMFRFDYKPEFLEWALKPPGWKKKWHCGVRAKNNGKLLAFISAIPSNIRVYDQVLRMVEINFLCVHKKLRSKRVAPVLIREITRRVNQIGIFQAVFTAGVVLPRPIATCRYWHRSLNPKKLIEVKFSHLARKMTMQRTLKLYKLPEWPKTENLELMTSNDINSSHLLLSEYLKKFELAPIFSKEEFEHFFLPRPNVIHSYVVKNKEGKVTDLISYYLLPSSVMHHPQYKSIKAAYSFYNVATSVSLKQLINDFGILHSCINRLYKTNNFNLELKFGIGDGNLQYYLYNWKCPDIKPEKVGLVLQ</sequence>
<dbReference type="EC" id="2.3.1.97" evidence="2 5"/>
<evidence type="ECO:0000256" key="3">
    <source>
        <dbReference type="ARBA" id="ARBA00022679"/>
    </source>
</evidence>
<dbReference type="FunFam" id="3.40.630.170:FF:000001">
    <property type="entry name" value="Glycylpeptide N-tetradecanoyltransferase"/>
    <property type="match status" value="1"/>
</dbReference>